<sequence length="59" mass="6542">MPLLCRPQATCLHHNRGKSDFSPGSLQGIKWVTLDAKGKNKREPGQPEGCLEYLCCSLK</sequence>
<dbReference type="EMBL" id="CAPB01000041">
    <property type="protein sequence ID" value="CCO95568.1"/>
    <property type="molecule type" value="Genomic_DNA"/>
</dbReference>
<organism evidence="1 2">
    <name type="scientific">Erwinia amylovora NBRC 12687 = CFBP 1232</name>
    <dbReference type="NCBI Taxonomy" id="1219359"/>
    <lineage>
        <taxon>Bacteria</taxon>
        <taxon>Pseudomonadati</taxon>
        <taxon>Pseudomonadota</taxon>
        <taxon>Gammaproteobacteria</taxon>
        <taxon>Enterobacterales</taxon>
        <taxon>Erwiniaceae</taxon>
        <taxon>Erwinia</taxon>
    </lineage>
</organism>
<dbReference type="Proteomes" id="UP000013111">
    <property type="component" value="Unassembled WGS sequence"/>
</dbReference>
<reference evidence="1 2" key="2">
    <citation type="submission" date="2013-04" db="EMBL/GenBank/DDBJ databases">
        <title>Comparative genomics of 12 strains of Erwinia amylovora identifies a pan-genome with a large conserved core and provides insights into host specificity.</title>
        <authorList>
            <person name="Mann R.A."/>
            <person name="Smits T.H.M."/>
            <person name="Buehlmann A."/>
            <person name="Blom J."/>
            <person name="Goesmann A."/>
            <person name="Frey J.E."/>
            <person name="Plummer K.M."/>
            <person name="Beer S.V."/>
            <person name="Luck J."/>
            <person name="Duffy B."/>
            <person name="Rodoni B."/>
        </authorList>
    </citation>
    <scope>NUCLEOTIDE SEQUENCE [LARGE SCALE GENOMIC DNA]</scope>
    <source>
        <strain evidence="2">CFBP 1232</strain>
    </source>
</reference>
<gene>
    <name evidence="1" type="ORF">BN437_3669</name>
</gene>
<evidence type="ECO:0000313" key="1">
    <source>
        <dbReference type="EMBL" id="CCO95568.1"/>
    </source>
</evidence>
<name>A0A831A4I5_ERWAM</name>
<dbReference type="AlphaFoldDB" id="A0A831A4I5"/>
<accession>A0A831A4I5</accession>
<protein>
    <submittedName>
        <fullName evidence="1">Uncharacterized protein</fullName>
    </submittedName>
</protein>
<proteinExistence type="predicted"/>
<comment type="caution">
    <text evidence="1">The sequence shown here is derived from an EMBL/GenBank/DDBJ whole genome shotgun (WGS) entry which is preliminary data.</text>
</comment>
<reference evidence="1 2" key="1">
    <citation type="submission" date="2012-11" db="EMBL/GenBank/DDBJ databases">
        <authorList>
            <person name="Linke B."/>
        </authorList>
    </citation>
    <scope>NUCLEOTIDE SEQUENCE [LARGE SCALE GENOMIC DNA]</scope>
    <source>
        <strain evidence="2">CFBP 1232</strain>
    </source>
</reference>
<evidence type="ECO:0000313" key="2">
    <source>
        <dbReference type="Proteomes" id="UP000013111"/>
    </source>
</evidence>